<accession>A0A930HNI2</accession>
<dbReference type="EMBL" id="JABZSJ010000067">
    <property type="protein sequence ID" value="MBF1385094.1"/>
    <property type="molecule type" value="Genomic_DNA"/>
</dbReference>
<evidence type="ECO:0000313" key="2">
    <source>
        <dbReference type="EMBL" id="MBF1385094.1"/>
    </source>
</evidence>
<dbReference type="InterPro" id="IPR036249">
    <property type="entry name" value="Thioredoxin-like_sf"/>
</dbReference>
<evidence type="ECO:0000313" key="3">
    <source>
        <dbReference type="Proteomes" id="UP000771736"/>
    </source>
</evidence>
<dbReference type="RefSeq" id="WP_273160991.1">
    <property type="nucleotide sequence ID" value="NZ_JABZSJ010000067.1"/>
</dbReference>
<dbReference type="Proteomes" id="UP000771736">
    <property type="component" value="Unassembled WGS sequence"/>
</dbReference>
<proteinExistence type="predicted"/>
<feature type="signal peptide" evidence="1">
    <location>
        <begin position="1"/>
        <end position="19"/>
    </location>
</feature>
<dbReference type="SUPFAM" id="SSF52833">
    <property type="entry name" value="Thioredoxin-like"/>
    <property type="match status" value="1"/>
</dbReference>
<keyword evidence="1" id="KW-0732">Signal</keyword>
<evidence type="ECO:0000256" key="1">
    <source>
        <dbReference type="SAM" id="SignalP"/>
    </source>
</evidence>
<dbReference type="AlphaFoldDB" id="A0A930HNI2"/>
<name>A0A930HNI2_9BACT</name>
<protein>
    <submittedName>
        <fullName evidence="2">Hemin-binding protein</fullName>
    </submittedName>
</protein>
<sequence length="650" mass="71466">MKKLLFLTLAFVLSLSTQAQRVVLQRGLNNARNVKSIVSYKSPSYKIDPKSNQVWWGYESEKTERSSLGTKREETYNLAIRIDPGNADIVGKTIKAIRFYLRDNKNTNNVKVWISKTLPSDVNSADYVQNADQASLNDDEDNKIGAVNDIELTNPYTISADGAYIGYSFTISSAVGSQTRYPIVTWGGDSKANSFYIRTSETITEWTDLSNDYGKVAMQILVEGNFAQNSVTPVSTQDIVLVKNTIGKNKLVITNSGQNSISSIDYTVATDGTLGAEQHLDINPPFKTYGGQFTIDLPLAADANTGTTTKTITITKVNGQANESKEKTITCKMLTVGKLVNRGVVVEEFTGTGCPWCPRGWAGMKKLRDKFGEKFVGIGIHQYNDSDPMYCKNYAKLKFDGAPQSMIERGNAMDPFYGAGKDDICIDFKEVLERVSTIGVTVSGKYNADFTEVTATATIEPLISGTYEIAYVLIGDELKGTESSWKQSNNYVSFGPDRVDNDPYLVPFCKGGEYGSSKVSLTFDDVLLASSYSSATNQAKLEELQEGKVVTNTYTLKLPTKEILKKAIVNAGYNKLAVIAMIIRNDGKIENAAKFYLSNDPADIEGVSENKSELKEVARYTIDGRRISTQQRGLNIVKMSDGSTVKVLVK</sequence>
<comment type="caution">
    <text evidence="2">The sequence shown here is derived from an EMBL/GenBank/DDBJ whole genome shotgun (WGS) entry which is preliminary data.</text>
</comment>
<organism evidence="2 3">
    <name type="scientific">Prevotella aurantiaca</name>
    <dbReference type="NCBI Taxonomy" id="596085"/>
    <lineage>
        <taxon>Bacteria</taxon>
        <taxon>Pseudomonadati</taxon>
        <taxon>Bacteroidota</taxon>
        <taxon>Bacteroidia</taxon>
        <taxon>Bacteroidales</taxon>
        <taxon>Prevotellaceae</taxon>
        <taxon>Prevotella</taxon>
    </lineage>
</organism>
<reference evidence="2" key="1">
    <citation type="submission" date="2020-04" db="EMBL/GenBank/DDBJ databases">
        <title>Deep metagenomics examines the oral microbiome during advanced dental caries in children, revealing novel taxa and co-occurrences with host molecules.</title>
        <authorList>
            <person name="Baker J.L."/>
            <person name="Morton J.T."/>
            <person name="Dinis M."/>
            <person name="Alvarez R."/>
            <person name="Tran N.C."/>
            <person name="Knight R."/>
            <person name="Edlund A."/>
        </authorList>
    </citation>
    <scope>NUCLEOTIDE SEQUENCE</scope>
    <source>
        <strain evidence="2">JCVI_44_bin.5</strain>
    </source>
</reference>
<gene>
    <name evidence="2" type="ORF">HXN26_09655</name>
</gene>
<feature type="chain" id="PRO_5037175156" evidence="1">
    <location>
        <begin position="20"/>
        <end position="650"/>
    </location>
</feature>